<dbReference type="InterPro" id="IPR010902">
    <property type="entry name" value="NUMOD4"/>
</dbReference>
<dbReference type="Pfam" id="PF13392">
    <property type="entry name" value="HNH_3"/>
    <property type="match status" value="1"/>
</dbReference>
<reference evidence="3 4" key="1">
    <citation type="submission" date="2020-09" db="EMBL/GenBank/DDBJ databases">
        <authorList>
            <person name="Kim M.K."/>
        </authorList>
    </citation>
    <scope>NUCLEOTIDE SEQUENCE [LARGE SCALE GENOMIC DNA]</scope>
    <source>
        <strain evidence="3 4">BT189</strain>
    </source>
</reference>
<dbReference type="InterPro" id="IPR003615">
    <property type="entry name" value="HNH_nuc"/>
</dbReference>
<feature type="domain" description="HNH nuclease" evidence="2">
    <location>
        <begin position="74"/>
        <end position="100"/>
    </location>
</feature>
<dbReference type="SUPFAM" id="SSF54060">
    <property type="entry name" value="His-Me finger endonucleases"/>
    <property type="match status" value="1"/>
</dbReference>
<evidence type="ECO:0000313" key="4">
    <source>
        <dbReference type="Proteomes" id="UP000606003"/>
    </source>
</evidence>
<keyword evidence="3" id="KW-0540">Nuclease</keyword>
<keyword evidence="4" id="KW-1185">Reference proteome</keyword>
<evidence type="ECO:0000259" key="1">
    <source>
        <dbReference type="Pfam" id="PF07463"/>
    </source>
</evidence>
<dbReference type="Proteomes" id="UP000606003">
    <property type="component" value="Unassembled WGS sequence"/>
</dbReference>
<dbReference type="Gene3D" id="3.90.75.20">
    <property type="match status" value="1"/>
</dbReference>
<protein>
    <submittedName>
        <fullName evidence="3">HNH endonuclease</fullName>
    </submittedName>
</protein>
<comment type="caution">
    <text evidence="3">The sequence shown here is derived from an EMBL/GenBank/DDBJ whole genome shotgun (WGS) entry which is preliminary data.</text>
</comment>
<dbReference type="SUPFAM" id="SSF54171">
    <property type="entry name" value="DNA-binding domain"/>
    <property type="match status" value="1"/>
</dbReference>
<dbReference type="InterPro" id="IPR036955">
    <property type="entry name" value="AP2/ERF_dom_sf"/>
</dbReference>
<dbReference type="Pfam" id="PF07463">
    <property type="entry name" value="NUMOD4"/>
    <property type="match status" value="1"/>
</dbReference>
<dbReference type="Gene3D" id="3.30.730.10">
    <property type="entry name" value="AP2/ERF domain"/>
    <property type="match status" value="1"/>
</dbReference>
<feature type="domain" description="NUMOD4" evidence="1">
    <location>
        <begin position="8"/>
        <end position="47"/>
    </location>
</feature>
<dbReference type="RefSeq" id="WP_190922094.1">
    <property type="nucleotide sequence ID" value="NZ_JACXAC010000001.1"/>
</dbReference>
<dbReference type="EMBL" id="JACXAC010000001">
    <property type="protein sequence ID" value="MBD2720816.1"/>
    <property type="molecule type" value="Genomic_DNA"/>
</dbReference>
<sequence>MMQIKQIKVIDGHEHYSITSDGEVIRTKTGRILKQSNMNGYRQVTLSCDGKRKEVLVHQLLAKAFIPNPHRYPKVDHIDRNRSNNNLTNLRWVSNKQNSRNISKQLGTSSRFIGVCQRKGSKMFTAQITINGKQTHLNSYKTEIEAAIGYNEKAMELGYLNLNIIP</sequence>
<dbReference type="InterPro" id="IPR044925">
    <property type="entry name" value="His-Me_finger_sf"/>
</dbReference>
<evidence type="ECO:0000313" key="3">
    <source>
        <dbReference type="EMBL" id="MBD2720816.1"/>
    </source>
</evidence>
<proteinExistence type="predicted"/>
<gene>
    <name evidence="3" type="ORF">IC234_01645</name>
</gene>
<dbReference type="InterPro" id="IPR016177">
    <property type="entry name" value="DNA-bd_dom_sf"/>
</dbReference>
<accession>A0ABR8JLE7</accession>
<keyword evidence="3" id="KW-0255">Endonuclease</keyword>
<evidence type="ECO:0000259" key="2">
    <source>
        <dbReference type="Pfam" id="PF13392"/>
    </source>
</evidence>
<organism evidence="3 4">
    <name type="scientific">Hymenobacter armeniacus</name>
    <dbReference type="NCBI Taxonomy" id="2771358"/>
    <lineage>
        <taxon>Bacteria</taxon>
        <taxon>Pseudomonadati</taxon>
        <taxon>Bacteroidota</taxon>
        <taxon>Cytophagia</taxon>
        <taxon>Cytophagales</taxon>
        <taxon>Hymenobacteraceae</taxon>
        <taxon>Hymenobacter</taxon>
    </lineage>
</organism>
<name>A0ABR8JLE7_9BACT</name>
<dbReference type="GO" id="GO:0004519">
    <property type="term" value="F:endonuclease activity"/>
    <property type="evidence" value="ECO:0007669"/>
    <property type="project" value="UniProtKB-KW"/>
</dbReference>
<keyword evidence="3" id="KW-0378">Hydrolase</keyword>